<dbReference type="RefSeq" id="WP_068255387.1">
    <property type="nucleotide sequence ID" value="NZ_CP015515.1"/>
</dbReference>
<dbReference type="OrthoDB" id="9797882at2"/>
<protein>
    <submittedName>
        <fullName evidence="2">Nucleoside hydrolase</fullName>
    </submittedName>
</protein>
<reference evidence="2 3" key="1">
    <citation type="submission" date="2016-05" db="EMBL/GenBank/DDBJ databases">
        <title>Complete genome sequence of Rathayibacter tritici NCPPB 1953.</title>
        <authorList>
            <person name="Park J."/>
            <person name="Lee H.-H."/>
            <person name="Lee S.-W."/>
            <person name="Seo Y.-S."/>
        </authorList>
    </citation>
    <scope>NUCLEOTIDE SEQUENCE [LARGE SCALE GENOMIC DNA]</scope>
    <source>
        <strain evidence="2 3">NCPPB 1953</strain>
    </source>
</reference>
<gene>
    <name evidence="2" type="ORF">A6122_2363</name>
</gene>
<dbReference type="EMBL" id="CP015515">
    <property type="protein sequence ID" value="AND17480.1"/>
    <property type="molecule type" value="Genomic_DNA"/>
</dbReference>
<dbReference type="AlphaFoldDB" id="A0A160KUB6"/>
<dbReference type="GO" id="GO:0016799">
    <property type="term" value="F:hydrolase activity, hydrolyzing N-glycosyl compounds"/>
    <property type="evidence" value="ECO:0007669"/>
    <property type="project" value="InterPro"/>
</dbReference>
<evidence type="ECO:0000313" key="3">
    <source>
        <dbReference type="Proteomes" id="UP000077071"/>
    </source>
</evidence>
<feature type="region of interest" description="Disordered" evidence="1">
    <location>
        <begin position="85"/>
        <end position="140"/>
    </location>
</feature>
<dbReference type="STRING" id="33888.A6122_2363"/>
<dbReference type="Gene3D" id="3.90.245.10">
    <property type="entry name" value="Ribonucleoside hydrolase-like"/>
    <property type="match status" value="1"/>
</dbReference>
<dbReference type="Proteomes" id="UP000077071">
    <property type="component" value="Chromosome"/>
</dbReference>
<dbReference type="KEGG" id="rtn:A6122_2363"/>
<name>A0A160KUB6_9MICO</name>
<dbReference type="InterPro" id="IPR036452">
    <property type="entry name" value="Ribo_hydro-like"/>
</dbReference>
<accession>A0A160KUB6</accession>
<proteinExistence type="predicted"/>
<dbReference type="SUPFAM" id="SSF53590">
    <property type="entry name" value="Nucleoside hydrolase"/>
    <property type="match status" value="1"/>
</dbReference>
<keyword evidence="3" id="KW-1185">Reference proteome</keyword>
<evidence type="ECO:0000256" key="1">
    <source>
        <dbReference type="SAM" id="MobiDB-lite"/>
    </source>
</evidence>
<keyword evidence="2" id="KW-0378">Hydrolase</keyword>
<sequence>MDSPTAALVPGNVTAVAEATAWHDLTAATEVVAADGDLTLVPLDSTRRHLMPEEHRPVLLSSSDPLARAVGQALDYCFDCHVGGFPARPASPSPPSSGHRDLDQHAPANHPAPPDREPKPSTERKTSPSLVGGAWWGRRA</sequence>
<dbReference type="PATRIC" id="fig|33888.3.peg.2630"/>
<feature type="compositionally biased region" description="Basic and acidic residues" evidence="1">
    <location>
        <begin position="113"/>
        <end position="126"/>
    </location>
</feature>
<organism evidence="2 3">
    <name type="scientific">Rathayibacter tritici</name>
    <dbReference type="NCBI Taxonomy" id="33888"/>
    <lineage>
        <taxon>Bacteria</taxon>
        <taxon>Bacillati</taxon>
        <taxon>Actinomycetota</taxon>
        <taxon>Actinomycetes</taxon>
        <taxon>Micrococcales</taxon>
        <taxon>Microbacteriaceae</taxon>
        <taxon>Rathayibacter</taxon>
    </lineage>
</organism>
<evidence type="ECO:0000313" key="2">
    <source>
        <dbReference type="EMBL" id="AND17480.1"/>
    </source>
</evidence>